<proteinExistence type="predicted"/>
<organism evidence="1 2">
    <name type="scientific">Zootermopsis nevadensis</name>
    <name type="common">Dampwood termite</name>
    <dbReference type="NCBI Taxonomy" id="136037"/>
    <lineage>
        <taxon>Eukaryota</taxon>
        <taxon>Metazoa</taxon>
        <taxon>Ecdysozoa</taxon>
        <taxon>Arthropoda</taxon>
        <taxon>Hexapoda</taxon>
        <taxon>Insecta</taxon>
        <taxon>Pterygota</taxon>
        <taxon>Neoptera</taxon>
        <taxon>Polyneoptera</taxon>
        <taxon>Dictyoptera</taxon>
        <taxon>Blattodea</taxon>
        <taxon>Blattoidea</taxon>
        <taxon>Termitoidae</taxon>
        <taxon>Termopsidae</taxon>
        <taxon>Zootermopsis</taxon>
    </lineage>
</organism>
<dbReference type="AlphaFoldDB" id="A0A067QMT3"/>
<gene>
    <name evidence="1" type="ORF">L798_15542</name>
</gene>
<dbReference type="Gene3D" id="3.80.10.10">
    <property type="entry name" value="Ribonuclease Inhibitor"/>
    <property type="match status" value="1"/>
</dbReference>
<protein>
    <submittedName>
        <fullName evidence="1">F-box/LRR-repeat protein 2</fullName>
    </submittedName>
</protein>
<reference evidence="1 2" key="1">
    <citation type="journal article" date="2014" name="Nat. Commun.">
        <title>Molecular traces of alternative social organization in a termite genome.</title>
        <authorList>
            <person name="Terrapon N."/>
            <person name="Li C."/>
            <person name="Robertson H.M."/>
            <person name="Ji L."/>
            <person name="Meng X."/>
            <person name="Booth W."/>
            <person name="Chen Z."/>
            <person name="Childers C.P."/>
            <person name="Glastad K.M."/>
            <person name="Gokhale K."/>
            <person name="Gowin J."/>
            <person name="Gronenberg W."/>
            <person name="Hermansen R.A."/>
            <person name="Hu H."/>
            <person name="Hunt B.G."/>
            <person name="Huylmans A.K."/>
            <person name="Khalil S.M."/>
            <person name="Mitchell R.D."/>
            <person name="Munoz-Torres M.C."/>
            <person name="Mustard J.A."/>
            <person name="Pan H."/>
            <person name="Reese J.T."/>
            <person name="Scharf M.E."/>
            <person name="Sun F."/>
            <person name="Vogel H."/>
            <person name="Xiao J."/>
            <person name="Yang W."/>
            <person name="Yang Z."/>
            <person name="Yang Z."/>
            <person name="Zhou J."/>
            <person name="Zhu J."/>
            <person name="Brent C.S."/>
            <person name="Elsik C.G."/>
            <person name="Goodisman M.A."/>
            <person name="Liberles D.A."/>
            <person name="Roe R.M."/>
            <person name="Vargo E.L."/>
            <person name="Vilcinskas A."/>
            <person name="Wang J."/>
            <person name="Bornberg-Bauer E."/>
            <person name="Korb J."/>
            <person name="Zhang G."/>
            <person name="Liebig J."/>
        </authorList>
    </citation>
    <scope>NUCLEOTIDE SEQUENCE [LARGE SCALE GENOMIC DNA]</scope>
    <source>
        <tissue evidence="1">Whole organism</tissue>
    </source>
</reference>
<evidence type="ECO:0000313" key="2">
    <source>
        <dbReference type="Proteomes" id="UP000027135"/>
    </source>
</evidence>
<accession>A0A067QMT3</accession>
<dbReference type="InterPro" id="IPR032675">
    <property type="entry name" value="LRR_dom_sf"/>
</dbReference>
<keyword evidence="2" id="KW-1185">Reference proteome</keyword>
<dbReference type="EMBL" id="KK853151">
    <property type="protein sequence ID" value="KDR10598.1"/>
    <property type="molecule type" value="Genomic_DNA"/>
</dbReference>
<dbReference type="SUPFAM" id="SSF52047">
    <property type="entry name" value="RNI-like"/>
    <property type="match status" value="1"/>
</dbReference>
<evidence type="ECO:0000313" key="1">
    <source>
        <dbReference type="EMBL" id="KDR10598.1"/>
    </source>
</evidence>
<dbReference type="Proteomes" id="UP000027135">
    <property type="component" value="Unassembled WGS sequence"/>
</dbReference>
<sequence>MNCCHRITDSGIIELVKHLSRLKHLELWGCSELTDASLTAIRQRCSKLKFLNINDCTGMSLEGSERLKLCLHSLHGLHRRNLL</sequence>
<dbReference type="InParanoid" id="A0A067QMT3"/>
<name>A0A067QMT3_ZOONE</name>